<evidence type="ECO:0000259" key="2">
    <source>
        <dbReference type="Pfam" id="PF02540"/>
    </source>
</evidence>
<dbReference type="InterPro" id="IPR022310">
    <property type="entry name" value="NAD/GMP_synthase"/>
</dbReference>
<dbReference type="SUPFAM" id="SSF52402">
    <property type="entry name" value="Adenine nucleotide alpha hydrolases-like"/>
    <property type="match status" value="1"/>
</dbReference>
<organism evidence="3 4">
    <name type="scientific">Chthoniobacter flavus Ellin428</name>
    <dbReference type="NCBI Taxonomy" id="497964"/>
    <lineage>
        <taxon>Bacteria</taxon>
        <taxon>Pseudomonadati</taxon>
        <taxon>Verrucomicrobiota</taxon>
        <taxon>Spartobacteria</taxon>
        <taxon>Chthoniobacterales</taxon>
        <taxon>Chthoniobacteraceae</taxon>
        <taxon>Chthoniobacter</taxon>
    </lineage>
</organism>
<dbReference type="Gene3D" id="3.40.50.620">
    <property type="entry name" value="HUPs"/>
    <property type="match status" value="1"/>
</dbReference>
<accession>B4D0H0</accession>
<dbReference type="PANTHER" id="PTHR43169:SF2">
    <property type="entry name" value="NAD_GMP SYNTHASE DOMAIN-CONTAINING PROTEIN"/>
    <property type="match status" value="1"/>
</dbReference>
<dbReference type="NCBIfam" id="TIGR00268">
    <property type="entry name" value="ATP-dependent sacrificial sulfur transferase LarE"/>
    <property type="match status" value="1"/>
</dbReference>
<feature type="domain" description="NAD/GMP synthase" evidence="2">
    <location>
        <begin position="17"/>
        <end position="77"/>
    </location>
</feature>
<dbReference type="Pfam" id="PF02540">
    <property type="entry name" value="NAD_synthase"/>
    <property type="match status" value="1"/>
</dbReference>
<dbReference type="PIRSF" id="PIRSF006661">
    <property type="entry name" value="PP-lp_UCP006661"/>
    <property type="match status" value="1"/>
</dbReference>
<dbReference type="CDD" id="cd01990">
    <property type="entry name" value="LarE-like"/>
    <property type="match status" value="1"/>
</dbReference>
<feature type="active site" description="Nucleophile and sulfur donor" evidence="1">
    <location>
        <position position="173"/>
    </location>
</feature>
<dbReference type="EMBL" id="ABVL01000006">
    <property type="protein sequence ID" value="EDY19832.1"/>
    <property type="molecule type" value="Genomic_DNA"/>
</dbReference>
<comment type="caution">
    <text evidence="3">The sequence shown here is derived from an EMBL/GenBank/DDBJ whole genome shotgun (WGS) entry which is preliminary data.</text>
</comment>
<protein>
    <submittedName>
        <fullName evidence="3">ExsB family protein</fullName>
    </submittedName>
</protein>
<evidence type="ECO:0000313" key="4">
    <source>
        <dbReference type="Proteomes" id="UP000005824"/>
    </source>
</evidence>
<dbReference type="GO" id="GO:0016783">
    <property type="term" value="F:sulfurtransferase activity"/>
    <property type="evidence" value="ECO:0007669"/>
    <property type="project" value="InterPro"/>
</dbReference>
<dbReference type="AlphaFoldDB" id="B4D0H0"/>
<reference evidence="3 4" key="1">
    <citation type="journal article" date="2011" name="J. Bacteriol.">
        <title>Genome sequence of Chthoniobacter flavus Ellin428, an aerobic heterotrophic soil bacterium.</title>
        <authorList>
            <person name="Kant R."/>
            <person name="van Passel M.W."/>
            <person name="Palva A."/>
            <person name="Lucas S."/>
            <person name="Lapidus A."/>
            <person name="Glavina Del Rio T."/>
            <person name="Dalin E."/>
            <person name="Tice H."/>
            <person name="Bruce D."/>
            <person name="Goodwin L."/>
            <person name="Pitluck S."/>
            <person name="Larimer F.W."/>
            <person name="Land M.L."/>
            <person name="Hauser L."/>
            <person name="Sangwan P."/>
            <person name="de Vos W.M."/>
            <person name="Janssen P.H."/>
            <person name="Smidt H."/>
        </authorList>
    </citation>
    <scope>NUCLEOTIDE SEQUENCE [LARGE SCALE GENOMIC DNA]</scope>
    <source>
        <strain evidence="3 4">Ellin428</strain>
    </source>
</reference>
<proteinExistence type="predicted"/>
<name>B4D0H0_9BACT</name>
<dbReference type="eggNOG" id="COG1606">
    <property type="taxonomic scope" value="Bacteria"/>
</dbReference>
<evidence type="ECO:0000313" key="3">
    <source>
        <dbReference type="EMBL" id="EDY19832.1"/>
    </source>
</evidence>
<keyword evidence="4" id="KW-1185">Reference proteome</keyword>
<dbReference type="Proteomes" id="UP000005824">
    <property type="component" value="Unassembled WGS sequence"/>
</dbReference>
<evidence type="ECO:0000256" key="1">
    <source>
        <dbReference type="PIRSR" id="PIRSR006661-1"/>
    </source>
</evidence>
<dbReference type="STRING" id="497964.CfE428DRAFT_2421"/>
<dbReference type="InterPro" id="IPR014729">
    <property type="entry name" value="Rossmann-like_a/b/a_fold"/>
</dbReference>
<sequence length="265" mass="28383">MNEKLAQLRAQLQAHAPLVIAYSGGVDSAYLLAEAHKTLGSQVLGVIADSASLPRQALADALALAEQIGVRVEVVKTGELDNPDYASNPPNRCYFCKAELFTNLDALAHNRGFRAIAYGENADDMKHERPGRKAATEFAVLAPLRDAGLAKAEIRELSRELGLPTADAPAQPCLSSRIPWGTPVTAGALDMIERGEAKVRALGFRVFRVRHIVKEAVDATPVARVQIAPEEMARLPEVEQDLTTGLLAVGYAGVEIDPAGYRSPA</sequence>
<dbReference type="InterPro" id="IPR005232">
    <property type="entry name" value="LarE"/>
</dbReference>
<dbReference type="InParanoid" id="B4D0H0"/>
<gene>
    <name evidence="3" type="ORF">CfE428DRAFT_2421</name>
</gene>
<dbReference type="PANTHER" id="PTHR43169">
    <property type="entry name" value="EXSB FAMILY PROTEIN"/>
    <property type="match status" value="1"/>
</dbReference>
<dbReference type="RefSeq" id="WP_006979746.1">
    <property type="nucleotide sequence ID" value="NZ_ABVL01000006.1"/>
</dbReference>
<dbReference type="GO" id="GO:0006163">
    <property type="term" value="P:purine nucleotide metabolic process"/>
    <property type="evidence" value="ECO:0007669"/>
    <property type="project" value="UniProtKB-ARBA"/>
</dbReference>
<dbReference type="InterPro" id="IPR052188">
    <property type="entry name" value="Ni-pincer_cofactor_biosynth"/>
</dbReference>